<dbReference type="GO" id="GO:0009408">
    <property type="term" value="P:response to heat"/>
    <property type="evidence" value="ECO:0007669"/>
    <property type="project" value="EnsemblPlants"/>
</dbReference>
<dbReference type="Proteomes" id="UP000029981">
    <property type="component" value="Chromosome 6"/>
</dbReference>
<feature type="signal peptide" evidence="2">
    <location>
        <begin position="1"/>
        <end position="23"/>
    </location>
</feature>
<evidence type="ECO:0008006" key="5">
    <source>
        <dbReference type="Google" id="ProtNLM"/>
    </source>
</evidence>
<reference evidence="3 4" key="2">
    <citation type="journal article" date="2009" name="PLoS ONE">
        <title>An integrated genetic and cytogenetic map of the cucumber genome.</title>
        <authorList>
            <person name="Ren Y."/>
            <person name="Zhang Z."/>
            <person name="Liu J."/>
            <person name="Staub J.E."/>
            <person name="Han Y."/>
            <person name="Cheng Z."/>
            <person name="Li X."/>
            <person name="Lu J."/>
            <person name="Miao H."/>
            <person name="Kang H."/>
            <person name="Xie B."/>
            <person name="Gu X."/>
            <person name="Wang X."/>
            <person name="Du Y."/>
            <person name="Jin W."/>
            <person name="Huang S."/>
        </authorList>
    </citation>
    <scope>NUCLEOTIDE SEQUENCE [LARGE SCALE GENOMIC DNA]</scope>
    <source>
        <strain evidence="4">cv. 9930</strain>
    </source>
</reference>
<dbReference type="STRING" id="3659.A0A0A0KL27"/>
<dbReference type="PANTHER" id="PTHR33184">
    <property type="entry name" value="PROTEIN TAPETUM DETERMINANT 1-LIKE-RELATED"/>
    <property type="match status" value="1"/>
</dbReference>
<accession>A0A0A0KL27</accession>
<name>A0A0A0KL27_CUCSA</name>
<sequence length="164" mass="17943">MKGGGAFHRFCLWFLLTIFLGNEFKLVHLRVLQAAARENRNGISSMSLQSSNSGKEMNRIGSRCAKDDIIIFQGPATPLPGGIPTYIVQILNSCASDCSISNIHVKCGWFSSARLVNPRIFKRVSYDDCLVNDGRALGPGRTLSFQYANTFPYPLSVSSATCSS</sequence>
<dbReference type="OrthoDB" id="1572689at2759"/>
<dbReference type="OMA" id="VFRRIHY"/>
<feature type="chain" id="PRO_5001972283" description="TPD1 protein homolog 1-like" evidence="2">
    <location>
        <begin position="24"/>
        <end position="164"/>
    </location>
</feature>
<reference evidence="3 4" key="1">
    <citation type="journal article" date="2009" name="Nat. Genet.">
        <title>The genome of the cucumber, Cucumis sativus L.</title>
        <authorList>
            <person name="Huang S."/>
            <person name="Li R."/>
            <person name="Zhang Z."/>
            <person name="Li L."/>
            <person name="Gu X."/>
            <person name="Fan W."/>
            <person name="Lucas W.J."/>
            <person name="Wang X."/>
            <person name="Xie B."/>
            <person name="Ni P."/>
            <person name="Ren Y."/>
            <person name="Zhu H."/>
            <person name="Li J."/>
            <person name="Lin K."/>
            <person name="Jin W."/>
            <person name="Fei Z."/>
            <person name="Li G."/>
            <person name="Staub J."/>
            <person name="Kilian A."/>
            <person name="van der Vossen E.A."/>
            <person name="Wu Y."/>
            <person name="Guo J."/>
            <person name="He J."/>
            <person name="Jia Z."/>
            <person name="Ren Y."/>
            <person name="Tian G."/>
            <person name="Lu Y."/>
            <person name="Ruan J."/>
            <person name="Qian W."/>
            <person name="Wang M."/>
            <person name="Huang Q."/>
            <person name="Li B."/>
            <person name="Xuan Z."/>
            <person name="Cao J."/>
            <person name="Asan"/>
            <person name="Wu Z."/>
            <person name="Zhang J."/>
            <person name="Cai Q."/>
            <person name="Bai Y."/>
            <person name="Zhao B."/>
            <person name="Han Y."/>
            <person name="Li Y."/>
            <person name="Li X."/>
            <person name="Wang S."/>
            <person name="Shi Q."/>
            <person name="Liu S."/>
            <person name="Cho W.K."/>
            <person name="Kim J.Y."/>
            <person name="Xu Y."/>
            <person name="Heller-Uszynska K."/>
            <person name="Miao H."/>
            <person name="Cheng Z."/>
            <person name="Zhang S."/>
            <person name="Wu J."/>
            <person name="Yang Y."/>
            <person name="Kang H."/>
            <person name="Li M."/>
            <person name="Liang H."/>
            <person name="Ren X."/>
            <person name="Shi Z."/>
            <person name="Wen M."/>
            <person name="Jian M."/>
            <person name="Yang H."/>
            <person name="Zhang G."/>
            <person name="Yang Z."/>
            <person name="Chen R."/>
            <person name="Liu S."/>
            <person name="Li J."/>
            <person name="Ma L."/>
            <person name="Liu H."/>
            <person name="Zhou Y."/>
            <person name="Zhao J."/>
            <person name="Fang X."/>
            <person name="Li G."/>
            <person name="Fang L."/>
            <person name="Li Y."/>
            <person name="Liu D."/>
            <person name="Zheng H."/>
            <person name="Zhang Y."/>
            <person name="Qin N."/>
            <person name="Li Z."/>
            <person name="Yang G."/>
            <person name="Yang S."/>
            <person name="Bolund L."/>
            <person name="Kristiansen K."/>
            <person name="Zheng H."/>
            <person name="Li S."/>
            <person name="Zhang X."/>
            <person name="Yang H."/>
            <person name="Wang J."/>
            <person name="Sun R."/>
            <person name="Zhang B."/>
            <person name="Jiang S."/>
            <person name="Wang J."/>
            <person name="Du Y."/>
            <person name="Li S."/>
        </authorList>
    </citation>
    <scope>NUCLEOTIDE SEQUENCE [LARGE SCALE GENOMIC DNA]</scope>
    <source>
        <strain evidence="4">cv. 9930</strain>
    </source>
</reference>
<protein>
    <recommendedName>
        <fullName evidence="5">TPD1 protein homolog 1-like</fullName>
    </recommendedName>
</protein>
<organism evidence="3 4">
    <name type="scientific">Cucumis sativus</name>
    <name type="common">Cucumber</name>
    <dbReference type="NCBI Taxonomy" id="3659"/>
    <lineage>
        <taxon>Eukaryota</taxon>
        <taxon>Viridiplantae</taxon>
        <taxon>Streptophyta</taxon>
        <taxon>Embryophyta</taxon>
        <taxon>Tracheophyta</taxon>
        <taxon>Spermatophyta</taxon>
        <taxon>Magnoliopsida</taxon>
        <taxon>eudicotyledons</taxon>
        <taxon>Gunneridae</taxon>
        <taxon>Pentapetalae</taxon>
        <taxon>rosids</taxon>
        <taxon>fabids</taxon>
        <taxon>Cucurbitales</taxon>
        <taxon>Cucurbitaceae</taxon>
        <taxon>Benincaseae</taxon>
        <taxon>Cucumis</taxon>
    </lineage>
</organism>
<dbReference type="EMBL" id="CM002927">
    <property type="protein sequence ID" value="KGN49042.1"/>
    <property type="molecule type" value="Genomic_DNA"/>
</dbReference>
<keyword evidence="4" id="KW-1185">Reference proteome</keyword>
<reference evidence="3 4" key="3">
    <citation type="journal article" date="2010" name="BMC Genomics">
        <title>Transcriptome sequencing and comparative analysis of cucumber flowers with different sex types.</title>
        <authorList>
            <person name="Guo S."/>
            <person name="Zheng Y."/>
            <person name="Joung J.G."/>
            <person name="Liu S."/>
            <person name="Zhang Z."/>
            <person name="Crasta O.R."/>
            <person name="Sobral B.W."/>
            <person name="Xu Y."/>
            <person name="Huang S."/>
            <person name="Fei Z."/>
        </authorList>
    </citation>
    <scope>NUCLEOTIDE SEQUENCE [LARGE SCALE GENOMIC DNA]</scope>
    <source>
        <strain evidence="4">cv. 9930</strain>
    </source>
</reference>
<evidence type="ECO:0000256" key="2">
    <source>
        <dbReference type="SAM" id="SignalP"/>
    </source>
</evidence>
<evidence type="ECO:0000313" key="4">
    <source>
        <dbReference type="Proteomes" id="UP000029981"/>
    </source>
</evidence>
<dbReference type="eggNOG" id="ENOG502S138">
    <property type="taxonomic scope" value="Eukaryota"/>
</dbReference>
<evidence type="ECO:0000313" key="3">
    <source>
        <dbReference type="EMBL" id="KGN49042.1"/>
    </source>
</evidence>
<reference evidence="3 4" key="4">
    <citation type="journal article" date="2011" name="BMC Genomics">
        <title>RNA-Seq improves annotation of protein-coding genes in the cucumber genome.</title>
        <authorList>
            <person name="Li Z."/>
            <person name="Zhang Z."/>
            <person name="Yan P."/>
            <person name="Huang S."/>
            <person name="Fei Z."/>
            <person name="Lin K."/>
        </authorList>
    </citation>
    <scope>NUCLEOTIDE SEQUENCE [LARGE SCALE GENOMIC DNA]</scope>
    <source>
        <strain evidence="4">cv. 9930</strain>
    </source>
</reference>
<dbReference type="Gramene" id="KGN49042">
    <property type="protein sequence ID" value="KGN49042"/>
    <property type="gene ID" value="Csa_6G511090"/>
</dbReference>
<dbReference type="Pfam" id="PF24068">
    <property type="entry name" value="TPD1_C"/>
    <property type="match status" value="1"/>
</dbReference>
<dbReference type="GO" id="GO:0001709">
    <property type="term" value="P:cell fate determination"/>
    <property type="evidence" value="ECO:0000318"/>
    <property type="project" value="GO_Central"/>
</dbReference>
<dbReference type="AlphaFoldDB" id="A0A0A0KL27"/>
<dbReference type="InterPro" id="IPR040361">
    <property type="entry name" value="TPD1"/>
</dbReference>
<dbReference type="KEGG" id="csv:101212765"/>
<evidence type="ECO:0000256" key="1">
    <source>
        <dbReference type="ARBA" id="ARBA00022729"/>
    </source>
</evidence>
<dbReference type="PANTHER" id="PTHR33184:SF61">
    <property type="entry name" value="TPD1 PROTEIN HOMOLOG 1"/>
    <property type="match status" value="1"/>
</dbReference>
<gene>
    <name evidence="3" type="ORF">Csa_6G511090</name>
</gene>
<proteinExistence type="predicted"/>
<keyword evidence="1 2" id="KW-0732">Signal</keyword>